<feature type="domain" description="RecF/RecN/SMC N-terminal" evidence="11">
    <location>
        <begin position="7"/>
        <end position="326"/>
    </location>
</feature>
<dbReference type="GO" id="GO:0003697">
    <property type="term" value="F:single-stranded DNA binding"/>
    <property type="evidence" value="ECO:0007669"/>
    <property type="project" value="UniProtKB-UniRule"/>
</dbReference>
<keyword evidence="7 9" id="KW-0067">ATP-binding</keyword>
<dbReference type="Proteomes" id="UP000179243">
    <property type="component" value="Unassembled WGS sequence"/>
</dbReference>
<dbReference type="HAMAP" id="MF_00365">
    <property type="entry name" value="RecF"/>
    <property type="match status" value="1"/>
</dbReference>
<protein>
    <recommendedName>
        <fullName evidence="3 9">DNA replication and repair protein RecF</fullName>
    </recommendedName>
</protein>
<dbReference type="GO" id="GO:0000731">
    <property type="term" value="P:DNA synthesis involved in DNA repair"/>
    <property type="evidence" value="ECO:0007669"/>
    <property type="project" value="TreeGrafter"/>
</dbReference>
<evidence type="ECO:0000256" key="8">
    <source>
        <dbReference type="ARBA" id="ARBA00023125"/>
    </source>
</evidence>
<dbReference type="InterPro" id="IPR042174">
    <property type="entry name" value="RecF_2"/>
</dbReference>
<dbReference type="InterPro" id="IPR001238">
    <property type="entry name" value="DNA-binding_RecF"/>
</dbReference>
<dbReference type="GO" id="GO:0005524">
    <property type="term" value="F:ATP binding"/>
    <property type="evidence" value="ECO:0007669"/>
    <property type="project" value="UniProtKB-UniRule"/>
</dbReference>
<dbReference type="InterPro" id="IPR003395">
    <property type="entry name" value="RecF/RecN/SMC_N"/>
</dbReference>
<evidence type="ECO:0000256" key="2">
    <source>
        <dbReference type="ARBA" id="ARBA00008016"/>
    </source>
</evidence>
<comment type="function">
    <text evidence="9 10">The RecF protein is involved in DNA metabolism; it is required for DNA replication and normal SOS inducibility. RecF binds preferentially to single-stranded, linear DNA. It also seems to bind ATP.</text>
</comment>
<dbReference type="SUPFAM" id="SSF52540">
    <property type="entry name" value="P-loop containing nucleoside triphosphate hydrolases"/>
    <property type="match status" value="1"/>
</dbReference>
<dbReference type="InterPro" id="IPR027417">
    <property type="entry name" value="P-loop_NTPase"/>
</dbReference>
<keyword evidence="9 10" id="KW-0227">DNA damage</keyword>
<evidence type="ECO:0000256" key="9">
    <source>
        <dbReference type="HAMAP-Rule" id="MF_00365"/>
    </source>
</evidence>
<dbReference type="PROSITE" id="PS00618">
    <property type="entry name" value="RECF_2"/>
    <property type="match status" value="1"/>
</dbReference>
<comment type="caution">
    <text evidence="12">The sequence shown here is derived from an EMBL/GenBank/DDBJ whole genome shotgun (WGS) entry which is preliminary data.</text>
</comment>
<dbReference type="Pfam" id="PF02463">
    <property type="entry name" value="SMC_N"/>
    <property type="match status" value="1"/>
</dbReference>
<dbReference type="PANTHER" id="PTHR32182:SF0">
    <property type="entry name" value="DNA REPLICATION AND REPAIR PROTEIN RECF"/>
    <property type="match status" value="1"/>
</dbReference>
<dbReference type="InterPro" id="IPR018078">
    <property type="entry name" value="DNA-binding_RecF_CS"/>
</dbReference>
<evidence type="ECO:0000256" key="7">
    <source>
        <dbReference type="ARBA" id="ARBA00022840"/>
    </source>
</evidence>
<name>A0A1F7F946_UNCRA</name>
<dbReference type="NCBIfam" id="TIGR00611">
    <property type="entry name" value="recf"/>
    <property type="match status" value="1"/>
</dbReference>
<dbReference type="GO" id="GO:0006302">
    <property type="term" value="P:double-strand break repair"/>
    <property type="evidence" value="ECO:0007669"/>
    <property type="project" value="TreeGrafter"/>
</dbReference>
<feature type="binding site" evidence="9">
    <location>
        <begin position="33"/>
        <end position="40"/>
    </location>
    <ligand>
        <name>ATP</name>
        <dbReference type="ChEBI" id="CHEBI:30616"/>
    </ligand>
</feature>
<accession>A0A1F7F946</accession>
<keyword evidence="5 9" id="KW-0235">DNA replication</keyword>
<dbReference type="EMBL" id="MFYX01000098">
    <property type="protein sequence ID" value="OGK03047.1"/>
    <property type="molecule type" value="Genomic_DNA"/>
</dbReference>
<evidence type="ECO:0000256" key="3">
    <source>
        <dbReference type="ARBA" id="ARBA00020170"/>
    </source>
</evidence>
<evidence type="ECO:0000256" key="5">
    <source>
        <dbReference type="ARBA" id="ARBA00022705"/>
    </source>
</evidence>
<evidence type="ECO:0000256" key="10">
    <source>
        <dbReference type="RuleBase" id="RU000578"/>
    </source>
</evidence>
<comment type="similarity">
    <text evidence="2 9 10">Belongs to the RecF family.</text>
</comment>
<comment type="subcellular location">
    <subcellularLocation>
        <location evidence="1 9 10">Cytoplasm</location>
    </subcellularLocation>
</comment>
<dbReference type="PANTHER" id="PTHR32182">
    <property type="entry name" value="DNA REPLICATION AND REPAIR PROTEIN RECF"/>
    <property type="match status" value="1"/>
</dbReference>
<dbReference type="Gene3D" id="1.20.1050.90">
    <property type="entry name" value="RecF/RecN/SMC, N-terminal domain"/>
    <property type="match status" value="1"/>
</dbReference>
<dbReference type="Gene3D" id="3.40.50.300">
    <property type="entry name" value="P-loop containing nucleotide triphosphate hydrolases"/>
    <property type="match status" value="1"/>
</dbReference>
<evidence type="ECO:0000256" key="4">
    <source>
        <dbReference type="ARBA" id="ARBA00022490"/>
    </source>
</evidence>
<evidence type="ECO:0000256" key="1">
    <source>
        <dbReference type="ARBA" id="ARBA00004496"/>
    </source>
</evidence>
<gene>
    <name evidence="9" type="primary">recF</name>
    <name evidence="12" type="ORF">A2519_21385</name>
</gene>
<proteinExistence type="inferred from homology"/>
<keyword evidence="4 9" id="KW-0963">Cytoplasm</keyword>
<organism evidence="12 13">
    <name type="scientific">Candidatus Raymondbacteria bacterium RIFOXYD12_FULL_49_13</name>
    <dbReference type="NCBI Taxonomy" id="1817890"/>
    <lineage>
        <taxon>Bacteria</taxon>
        <taxon>Raymondiibacteriota</taxon>
    </lineage>
</organism>
<sequence>MGMAYFTGINLDAFRNFTRTAASFHPGCNVFCGKNGAGKTNLLEALYFLSLGKSQRHSPLKDLVMHSKTQFSIKAEYFASGAAHEAAATCSETERSFFLDKNRLPSAADLVGVLPVVSFASEDLLLAAGLPAERRRFMNILLSQSDKIYFLCIRQYNKTLQQRNAYLKNNGSNARYLAVLRDLLVELGGEIRFKQQGLIENLIPQARAALTRISGGEKLDIEHSAAALATAGEHRKRMAEESLQCQARETALKKSLFGPHRDDLRISINGRDVRRFASAGQIRSVSLALKLAGVRYLREKQDSGGILLLDDIFSELDDERSERLLECALPENQVFLALPKCPAFALPQDRAEFNIAAGAIRPLV</sequence>
<keyword evidence="8 9" id="KW-0238">DNA-binding</keyword>
<reference evidence="12 13" key="1">
    <citation type="journal article" date="2016" name="Nat. Commun.">
        <title>Thousands of microbial genomes shed light on interconnected biogeochemical processes in an aquifer system.</title>
        <authorList>
            <person name="Anantharaman K."/>
            <person name="Brown C.T."/>
            <person name="Hug L.A."/>
            <person name="Sharon I."/>
            <person name="Castelle C.J."/>
            <person name="Probst A.J."/>
            <person name="Thomas B.C."/>
            <person name="Singh A."/>
            <person name="Wilkins M.J."/>
            <person name="Karaoz U."/>
            <person name="Brodie E.L."/>
            <person name="Williams K.H."/>
            <person name="Hubbard S.S."/>
            <person name="Banfield J.F."/>
        </authorList>
    </citation>
    <scope>NUCLEOTIDE SEQUENCE [LARGE SCALE GENOMIC DNA]</scope>
</reference>
<dbReference type="GO" id="GO:0006260">
    <property type="term" value="P:DNA replication"/>
    <property type="evidence" value="ECO:0007669"/>
    <property type="project" value="UniProtKB-UniRule"/>
</dbReference>
<keyword evidence="9 10" id="KW-0742">SOS response</keyword>
<dbReference type="GO" id="GO:0009432">
    <property type="term" value="P:SOS response"/>
    <property type="evidence" value="ECO:0007669"/>
    <property type="project" value="UniProtKB-UniRule"/>
</dbReference>
<keyword evidence="6 9" id="KW-0547">Nucleotide-binding</keyword>
<evidence type="ECO:0000313" key="13">
    <source>
        <dbReference type="Proteomes" id="UP000179243"/>
    </source>
</evidence>
<keyword evidence="9 10" id="KW-0234">DNA repair</keyword>
<evidence type="ECO:0000256" key="6">
    <source>
        <dbReference type="ARBA" id="ARBA00022741"/>
    </source>
</evidence>
<dbReference type="AlphaFoldDB" id="A0A1F7F946"/>
<evidence type="ECO:0000259" key="11">
    <source>
        <dbReference type="Pfam" id="PF02463"/>
    </source>
</evidence>
<dbReference type="GO" id="GO:0005737">
    <property type="term" value="C:cytoplasm"/>
    <property type="evidence" value="ECO:0007669"/>
    <property type="project" value="UniProtKB-SubCell"/>
</dbReference>
<evidence type="ECO:0000313" key="12">
    <source>
        <dbReference type="EMBL" id="OGK03047.1"/>
    </source>
</evidence>